<sequence>MRYSGILPIFFLCLICTGCNQNETSTEKLDYEETKKMVVDILKSDEGKKAVQDVLSDEKVKSEFIMDQEAIEKTVKETLISDDGKKFWKKAFKDPKFAKAYANSLKTEHEDLLKDLTKDPTYRGMIIDILKEPDLQKEFKDLLKTKEMRELSKETLIETMDSPLVKAKIEDILLKAAKELSKENSSKAKEASTETGDKQEEK</sequence>
<dbReference type="KEGG" id="ppsr:I6J18_13555"/>
<evidence type="ECO:0000313" key="3">
    <source>
        <dbReference type="EMBL" id="QQS98727.1"/>
    </source>
</evidence>
<evidence type="ECO:0000256" key="1">
    <source>
        <dbReference type="SAM" id="MobiDB-lite"/>
    </source>
</evidence>
<protein>
    <submittedName>
        <fullName evidence="3">Spore gernimation protein GerD</fullName>
    </submittedName>
</protein>
<proteinExistence type="predicted"/>
<dbReference type="EMBL" id="CP068053">
    <property type="protein sequence ID" value="QQS98727.1"/>
    <property type="molecule type" value="Genomic_DNA"/>
</dbReference>
<name>A0A974NJ76_PERPY</name>
<feature type="region of interest" description="Disordered" evidence="1">
    <location>
        <begin position="181"/>
        <end position="202"/>
    </location>
</feature>
<feature type="domain" description="Spore germination GerD central core" evidence="2">
    <location>
        <begin position="65"/>
        <end position="177"/>
    </location>
</feature>
<dbReference type="Pfam" id="PF17898">
    <property type="entry name" value="GerD"/>
    <property type="match status" value="1"/>
</dbReference>
<gene>
    <name evidence="3" type="ORF">I6J18_13555</name>
</gene>
<dbReference type="InterPro" id="IPR041262">
    <property type="entry name" value="GerD_central"/>
</dbReference>
<dbReference type="NCBIfam" id="NF040801">
    <property type="entry name" value="spore_GerD"/>
    <property type="match status" value="1"/>
</dbReference>
<dbReference type="AlphaFoldDB" id="A0A974NJ76"/>
<reference evidence="3 4" key="1">
    <citation type="submission" date="2021-01" db="EMBL/GenBank/DDBJ databases">
        <title>FDA dAtabase for Regulatory Grade micrObial Sequences (FDA-ARGOS): Supporting development and validation of Infectious Disease Dx tests.</title>
        <authorList>
            <person name="Nelson B."/>
            <person name="Plummer A."/>
            <person name="Tallon L."/>
            <person name="Sadzewicz L."/>
            <person name="Zhao X."/>
            <person name="Boylan J."/>
            <person name="Ott S."/>
            <person name="Bowen H."/>
            <person name="Vavikolanu K."/>
            <person name="Mehta A."/>
            <person name="Aluvathingal J."/>
            <person name="Nadendla S."/>
            <person name="Myers T."/>
            <person name="Yan Y."/>
            <person name="Sichtig H."/>
        </authorList>
    </citation>
    <scope>NUCLEOTIDE SEQUENCE [LARGE SCALE GENOMIC DNA]</scope>
    <source>
        <strain evidence="3 4">FDAARGOS_1161</strain>
    </source>
</reference>
<keyword evidence="4" id="KW-1185">Reference proteome</keyword>
<dbReference type="RefSeq" id="WP_040373572.1">
    <property type="nucleotide sequence ID" value="NZ_CP068053.1"/>
</dbReference>
<accession>A0A974NJ76</accession>
<dbReference type="Proteomes" id="UP000595254">
    <property type="component" value="Chromosome"/>
</dbReference>
<organism evidence="3 4">
    <name type="scientific">Peribacillus psychrosaccharolyticus</name>
    <name type="common">Bacillus psychrosaccharolyticus</name>
    <dbReference type="NCBI Taxonomy" id="1407"/>
    <lineage>
        <taxon>Bacteria</taxon>
        <taxon>Bacillati</taxon>
        <taxon>Bacillota</taxon>
        <taxon>Bacilli</taxon>
        <taxon>Bacillales</taxon>
        <taxon>Bacillaceae</taxon>
        <taxon>Peribacillus</taxon>
    </lineage>
</organism>
<evidence type="ECO:0000313" key="4">
    <source>
        <dbReference type="Proteomes" id="UP000595254"/>
    </source>
</evidence>
<evidence type="ECO:0000259" key="2">
    <source>
        <dbReference type="Pfam" id="PF17898"/>
    </source>
</evidence>